<dbReference type="InterPro" id="IPR000795">
    <property type="entry name" value="T_Tr_GTP-bd_dom"/>
</dbReference>
<dbReference type="GO" id="GO:0003746">
    <property type="term" value="F:translation elongation factor activity"/>
    <property type="evidence" value="ECO:0007669"/>
    <property type="project" value="UniProtKB-KW"/>
</dbReference>
<organism evidence="9 12">
    <name type="scientific">Corynebacterium otitidis ATCC 51513</name>
    <dbReference type="NCBI Taxonomy" id="883169"/>
    <lineage>
        <taxon>Bacteria</taxon>
        <taxon>Bacillati</taxon>
        <taxon>Actinomycetota</taxon>
        <taxon>Actinomycetes</taxon>
        <taxon>Mycobacteriales</taxon>
        <taxon>Corynebacteriaceae</taxon>
        <taxon>Corynebacterium</taxon>
    </lineage>
</organism>
<comment type="subcellular location">
    <subcellularLocation>
        <location evidence="1">Cytoplasm</location>
    </subcellularLocation>
</comment>
<evidence type="ECO:0000256" key="2">
    <source>
        <dbReference type="ARBA" id="ARBA00015953"/>
    </source>
</evidence>
<dbReference type="PROSITE" id="PS51722">
    <property type="entry name" value="G_TR_2"/>
    <property type="match status" value="1"/>
</dbReference>
<evidence type="ECO:0000256" key="4">
    <source>
        <dbReference type="ARBA" id="ARBA00022917"/>
    </source>
</evidence>
<keyword evidence="5" id="KW-0342">GTP-binding</keyword>
<evidence type="ECO:0000313" key="9">
    <source>
        <dbReference type="EMBL" id="CCI83284.1"/>
    </source>
</evidence>
<dbReference type="GO" id="GO:0001514">
    <property type="term" value="P:selenocysteine incorporation"/>
    <property type="evidence" value="ECO:0007669"/>
    <property type="project" value="InterPro"/>
</dbReference>
<protein>
    <recommendedName>
        <fullName evidence="2">Selenocysteine-specific elongation factor</fullName>
    </recommendedName>
    <alternativeName>
        <fullName evidence="7">SelB translation factor</fullName>
    </alternativeName>
</protein>
<dbReference type="Proteomes" id="UP000006078">
    <property type="component" value="Unassembled WGS sequence"/>
</dbReference>
<evidence type="ECO:0000313" key="12">
    <source>
        <dbReference type="Proteomes" id="UP000011016"/>
    </source>
</evidence>
<dbReference type="InterPro" id="IPR027417">
    <property type="entry name" value="P-loop_NTPase"/>
</dbReference>
<evidence type="ECO:0000256" key="3">
    <source>
        <dbReference type="ARBA" id="ARBA00022490"/>
    </source>
</evidence>
<dbReference type="InterPro" id="IPR004535">
    <property type="entry name" value="Transl_elong_SelB"/>
</dbReference>
<dbReference type="PANTHER" id="PTHR43721:SF22">
    <property type="entry name" value="ELONGATION FACTOR TU, MITOCHONDRIAL"/>
    <property type="match status" value="1"/>
</dbReference>
<dbReference type="NCBIfam" id="TIGR00475">
    <property type="entry name" value="selB"/>
    <property type="match status" value="1"/>
</dbReference>
<dbReference type="eggNOG" id="COG3276">
    <property type="taxonomic scope" value="Bacteria"/>
</dbReference>
<keyword evidence="5" id="KW-0547">Nucleotide-binding</keyword>
<dbReference type="Pfam" id="PF25461">
    <property type="entry name" value="Beta-barrel_SelB"/>
    <property type="match status" value="1"/>
</dbReference>
<dbReference type="EMBL" id="AHAE01000043">
    <property type="protein sequence ID" value="EJZ82074.1"/>
    <property type="molecule type" value="Genomic_DNA"/>
</dbReference>
<dbReference type="InterPro" id="IPR004161">
    <property type="entry name" value="EFTu-like_2"/>
</dbReference>
<sequence length="609" mass="63623">MQVVATAGHVDHGKSTLVKRLTGMEPDRWREEKERGLTIDLGFVWCELPSGRRVEFVDVPGHERFLSNALAGLGPARCVLLVVAADEGVMPQTRDHIAAIDALGIDAGVVALTRADRTDDTTRLVAAEEAADAIAGRSLAGAPIVPVSAVSGEGVDELAGALDGALGRVPAADPAARVRLFLDRSFSVSGAGTVVTGSLMAGTVRPGDRLVLHGRRGPREVRVRGVQRENADRKKVEAPSRVALNLRQIAAEDVGRGDVLATPGAWHDTDVLDVRRVTGDTPLDEAPRELACHIGTAELTVRLRSLGAEHARLHLPHPLPLQVTDRLVLRAPGGHEVLAGVEALDVDPPDLGRRGAGRRRAAWLEDTPLGGSVERLLDARGAVVPRALANQGYRLPDHPPEGARGLPGDEGTWWVTSARLEAWAEALASAAQARAEADPLDPMISARAAVDAAGLPDEGLLRAAASAAGLELSGGYLAAPGARAGLGPAEKPVAELERKLSDKPFAAPTAGELEDLGLGRKEIAAAVRAGRLIEPADGVVLLPTAPRDAALAVAGLGEFTLAQAKERLGTTRRVAVPLFEEADRAGYTRRVDGTLRVVTGKAAAETGGA</sequence>
<comment type="caution">
    <text evidence="9">The sequence shown here is derived from an EMBL/GenBank/DDBJ whole genome shotgun (WGS) entry which is preliminary data.</text>
</comment>
<evidence type="ECO:0000256" key="1">
    <source>
        <dbReference type="ARBA" id="ARBA00004496"/>
    </source>
</evidence>
<dbReference type="RefSeq" id="WP_004600888.1">
    <property type="nucleotide sequence ID" value="NZ_HF541866.1"/>
</dbReference>
<dbReference type="GO" id="GO:0005829">
    <property type="term" value="C:cytosol"/>
    <property type="evidence" value="ECO:0007669"/>
    <property type="project" value="TreeGrafter"/>
</dbReference>
<dbReference type="PATRIC" id="fig|883169.3.peg.962"/>
<dbReference type="GO" id="GO:0005525">
    <property type="term" value="F:GTP binding"/>
    <property type="evidence" value="ECO:0007669"/>
    <property type="project" value="UniProtKB-KW"/>
</dbReference>
<evidence type="ECO:0000256" key="5">
    <source>
        <dbReference type="ARBA" id="ARBA00023134"/>
    </source>
</evidence>
<dbReference type="InterPro" id="IPR015191">
    <property type="entry name" value="SelB_WHD4"/>
</dbReference>
<dbReference type="SUPFAM" id="SSF52540">
    <property type="entry name" value="P-loop containing nucleoside triphosphate hydrolases"/>
    <property type="match status" value="1"/>
</dbReference>
<keyword evidence="11" id="KW-1185">Reference proteome</keyword>
<dbReference type="EMBL" id="CAJZ01000083">
    <property type="protein sequence ID" value="CCI83284.1"/>
    <property type="molecule type" value="Genomic_DNA"/>
</dbReference>
<keyword evidence="9" id="KW-0808">Transferase</keyword>
<dbReference type="OrthoDB" id="9803139at2"/>
<dbReference type="Pfam" id="PF00009">
    <property type="entry name" value="GTP_EFTU"/>
    <property type="match status" value="1"/>
</dbReference>
<keyword evidence="4" id="KW-0648">Protein biosynthesis</keyword>
<evidence type="ECO:0000256" key="6">
    <source>
        <dbReference type="ARBA" id="ARBA00025526"/>
    </source>
</evidence>
<keyword evidence="3" id="KW-0963">Cytoplasm</keyword>
<gene>
    <name evidence="9" type="primary">selB</name>
    <name evidence="9" type="ORF">BN46_0547</name>
    <name evidence="10" type="ORF">HMPREF9719_00998</name>
</gene>
<evidence type="ECO:0000313" key="11">
    <source>
        <dbReference type="Proteomes" id="UP000006078"/>
    </source>
</evidence>
<evidence type="ECO:0000256" key="7">
    <source>
        <dbReference type="ARBA" id="ARBA00031615"/>
    </source>
</evidence>
<dbReference type="GO" id="GO:0003924">
    <property type="term" value="F:GTPase activity"/>
    <property type="evidence" value="ECO:0007669"/>
    <property type="project" value="InterPro"/>
</dbReference>
<dbReference type="InterPro" id="IPR050055">
    <property type="entry name" value="EF-Tu_GTPase"/>
</dbReference>
<dbReference type="Gene3D" id="3.40.50.300">
    <property type="entry name" value="P-loop containing nucleotide triphosphate hydrolases"/>
    <property type="match status" value="1"/>
</dbReference>
<dbReference type="Proteomes" id="UP000011016">
    <property type="component" value="Unassembled WGS sequence"/>
</dbReference>
<reference evidence="9 12" key="1">
    <citation type="journal article" date="2012" name="J. Bacteriol.">
        <title>Draft Genome Sequence of Turicella otitidis ATCC 51513, Isolated from Middle Ear Fluid from a Child with Otitis Media.</title>
        <authorList>
            <person name="Brinkrolf K."/>
            <person name="Schneider J."/>
            <person name="Knecht M."/>
            <person name="Ruckert C."/>
            <person name="Tauch A."/>
        </authorList>
    </citation>
    <scope>NUCLEOTIDE SEQUENCE [LARGE SCALE GENOMIC DNA]</scope>
    <source>
        <strain evidence="9 12">ATCC 51513</strain>
    </source>
</reference>
<feature type="domain" description="Tr-type G" evidence="8">
    <location>
        <begin position="1"/>
        <end position="171"/>
    </location>
</feature>
<dbReference type="InterPro" id="IPR036388">
    <property type="entry name" value="WH-like_DNA-bd_sf"/>
</dbReference>
<dbReference type="InterPro" id="IPR057335">
    <property type="entry name" value="Beta-barrel_SelB"/>
</dbReference>
<dbReference type="PANTHER" id="PTHR43721">
    <property type="entry name" value="ELONGATION FACTOR TU-RELATED"/>
    <property type="match status" value="1"/>
</dbReference>
<dbReference type="STRING" id="29321.AAV33_08405"/>
<dbReference type="Pfam" id="PF09107">
    <property type="entry name" value="WHD_3rd_SelB"/>
    <property type="match status" value="1"/>
</dbReference>
<dbReference type="GO" id="GO:0003723">
    <property type="term" value="F:RNA binding"/>
    <property type="evidence" value="ECO:0007669"/>
    <property type="project" value="InterPro"/>
</dbReference>
<dbReference type="Gene3D" id="2.40.30.10">
    <property type="entry name" value="Translation factors"/>
    <property type="match status" value="1"/>
</dbReference>
<accession>I7LBQ2</accession>
<dbReference type="Gene3D" id="1.10.10.10">
    <property type="entry name" value="Winged helix-like DNA-binding domain superfamily/Winged helix DNA-binding domain"/>
    <property type="match status" value="1"/>
</dbReference>
<name>I7LBQ2_9CORY</name>
<keyword evidence="9" id="KW-0548">Nucleotidyltransferase</keyword>
<keyword evidence="9" id="KW-0251">Elongation factor</keyword>
<dbReference type="AlphaFoldDB" id="I7LBQ2"/>
<reference evidence="10 11" key="2">
    <citation type="submission" date="2012-08" db="EMBL/GenBank/DDBJ databases">
        <title>The Genome Sequence of Turicella otitidis ATCC 51513.</title>
        <authorList>
            <consortium name="The Broad Institute Genome Sequencing Platform"/>
            <person name="Earl A."/>
            <person name="Ward D."/>
            <person name="Feldgarden M."/>
            <person name="Gevers D."/>
            <person name="Huys G."/>
            <person name="Walker B."/>
            <person name="Young S.K."/>
            <person name="Zeng Q."/>
            <person name="Gargeya S."/>
            <person name="Fitzgerald M."/>
            <person name="Haas B."/>
            <person name="Abouelleil A."/>
            <person name="Alvarado L."/>
            <person name="Arachchi H.M."/>
            <person name="Berlin A.M."/>
            <person name="Chapman S.B."/>
            <person name="Goldberg J."/>
            <person name="Griggs A."/>
            <person name="Gujja S."/>
            <person name="Hansen M."/>
            <person name="Howarth C."/>
            <person name="Imamovic A."/>
            <person name="Larimer J."/>
            <person name="McCowen C."/>
            <person name="Montmayeur A."/>
            <person name="Murphy C."/>
            <person name="Neiman D."/>
            <person name="Pearson M."/>
            <person name="Priest M."/>
            <person name="Roberts A."/>
            <person name="Saif S."/>
            <person name="Shea T."/>
            <person name="Sisk P."/>
            <person name="Sykes S."/>
            <person name="Wortman J."/>
            <person name="Nusbaum C."/>
            <person name="Birren B."/>
        </authorList>
    </citation>
    <scope>NUCLEOTIDE SEQUENCE [LARGE SCALE GENOMIC DNA]</scope>
    <source>
        <strain evidence="10 11">ATCC 51513</strain>
    </source>
</reference>
<proteinExistence type="predicted"/>
<dbReference type="InterPro" id="IPR009000">
    <property type="entry name" value="Transl_B-barrel_sf"/>
</dbReference>
<dbReference type="SUPFAM" id="SSF50447">
    <property type="entry name" value="Translation proteins"/>
    <property type="match status" value="1"/>
</dbReference>
<evidence type="ECO:0000313" key="10">
    <source>
        <dbReference type="EMBL" id="EJZ82074.1"/>
    </source>
</evidence>
<comment type="function">
    <text evidence="6">Translation factor necessary for the incorporation of selenocysteine into proteins. It probably replaces EF-Tu for the insertion of selenocysteine directed by the UGA codon. SelB binds GTP and GDP.</text>
</comment>
<dbReference type="Pfam" id="PF03144">
    <property type="entry name" value="GTP_EFTU_D2"/>
    <property type="match status" value="1"/>
</dbReference>
<dbReference type="GO" id="GO:0016779">
    <property type="term" value="F:nucleotidyltransferase activity"/>
    <property type="evidence" value="ECO:0007669"/>
    <property type="project" value="UniProtKB-KW"/>
</dbReference>
<evidence type="ECO:0000259" key="8">
    <source>
        <dbReference type="PROSITE" id="PS51722"/>
    </source>
</evidence>
<dbReference type="CDD" id="cd04171">
    <property type="entry name" value="SelB"/>
    <property type="match status" value="1"/>
</dbReference>
<dbReference type="HOGENOM" id="CLU_023030_1_1_11"/>